<feature type="domain" description="DUF8054" evidence="3">
    <location>
        <begin position="46"/>
        <end position="166"/>
    </location>
</feature>
<organism evidence="4 5">
    <name type="scientific">Natrialba aegyptia DSM 13077</name>
    <dbReference type="NCBI Taxonomy" id="1227491"/>
    <lineage>
        <taxon>Archaea</taxon>
        <taxon>Methanobacteriati</taxon>
        <taxon>Methanobacteriota</taxon>
        <taxon>Stenosarchaea group</taxon>
        <taxon>Halobacteria</taxon>
        <taxon>Halobacteriales</taxon>
        <taxon>Natrialbaceae</taxon>
        <taxon>Natrialba</taxon>
    </lineage>
</organism>
<dbReference type="InterPro" id="IPR058775">
    <property type="entry name" value="DUF8054_M"/>
</dbReference>
<evidence type="ECO:0000259" key="2">
    <source>
        <dbReference type="Pfam" id="PF26237"/>
    </source>
</evidence>
<evidence type="ECO:0000313" key="5">
    <source>
        <dbReference type="Proteomes" id="UP000011591"/>
    </source>
</evidence>
<feature type="region of interest" description="Disordered" evidence="1">
    <location>
        <begin position="1"/>
        <end position="41"/>
    </location>
</feature>
<accession>M0ART2</accession>
<feature type="compositionally biased region" description="Polar residues" evidence="1">
    <location>
        <begin position="1"/>
        <end position="17"/>
    </location>
</feature>
<dbReference type="Pfam" id="PF26237">
    <property type="entry name" value="DUF8054_C"/>
    <property type="match status" value="1"/>
</dbReference>
<evidence type="ECO:0000256" key="1">
    <source>
        <dbReference type="SAM" id="MobiDB-lite"/>
    </source>
</evidence>
<gene>
    <name evidence="4" type="ORF">C480_18262</name>
</gene>
<feature type="domain" description="DUF8054" evidence="2">
    <location>
        <begin position="169"/>
        <end position="209"/>
    </location>
</feature>
<evidence type="ECO:0000313" key="4">
    <source>
        <dbReference type="EMBL" id="ELZ01017.1"/>
    </source>
</evidence>
<evidence type="ECO:0000259" key="3">
    <source>
        <dbReference type="Pfam" id="PF26238"/>
    </source>
</evidence>
<protein>
    <submittedName>
        <fullName evidence="4">Uncharacterized protein</fullName>
    </submittedName>
</protein>
<dbReference type="Pfam" id="PF26238">
    <property type="entry name" value="DUF8054_M"/>
    <property type="match status" value="1"/>
</dbReference>
<keyword evidence="5" id="KW-1185">Reference proteome</keyword>
<name>M0ART2_9EURY</name>
<feature type="compositionally biased region" description="Low complexity" evidence="1">
    <location>
        <begin position="22"/>
        <end position="37"/>
    </location>
</feature>
<comment type="caution">
    <text evidence="4">The sequence shown here is derived from an EMBL/GenBank/DDBJ whole genome shotgun (WGS) entry which is preliminary data.</text>
</comment>
<reference evidence="4 5" key="1">
    <citation type="journal article" date="2014" name="PLoS Genet.">
        <title>Phylogenetically driven sequencing of extremely halophilic archaea reveals strategies for static and dynamic osmo-response.</title>
        <authorList>
            <person name="Becker E.A."/>
            <person name="Seitzer P.M."/>
            <person name="Tritt A."/>
            <person name="Larsen D."/>
            <person name="Krusor M."/>
            <person name="Yao A.I."/>
            <person name="Wu D."/>
            <person name="Madern D."/>
            <person name="Eisen J.A."/>
            <person name="Darling A.E."/>
            <person name="Facciotti M.T."/>
        </authorList>
    </citation>
    <scope>NUCLEOTIDE SEQUENCE [LARGE SCALE GENOMIC DNA]</scope>
    <source>
        <strain evidence="4 5">DSM 13077</strain>
    </source>
</reference>
<proteinExistence type="predicted"/>
<dbReference type="EMBL" id="AOIP01000048">
    <property type="protein sequence ID" value="ELZ01017.1"/>
    <property type="molecule type" value="Genomic_DNA"/>
</dbReference>
<dbReference type="InterPro" id="IPR058675">
    <property type="entry name" value="DUF8054_C"/>
</dbReference>
<sequence length="215" mass="23497">MSGLDATTNQPDNSFAKETQIEGSTSPSTSTESVGTTDVDSQEIELETYFLDLGILEPCKDEDDLCLTEDFSTAWSEQIDQFNDEDISADQAADAFGFDTTDDKYETETHGDAQVLYQGSGVIGKWPSRAALITDLGAAAVIETIDSDWKEYDPQEKGQLLNGLRLFFEVCPGDSGAVEFNEETVESCCQSHDVLAVTCADSGERLFEHSLDELQ</sequence>
<dbReference type="AlphaFoldDB" id="M0ART2"/>
<dbReference type="RefSeq" id="WP_006667046.1">
    <property type="nucleotide sequence ID" value="NZ_AOIP01000048.1"/>
</dbReference>
<dbReference type="Proteomes" id="UP000011591">
    <property type="component" value="Unassembled WGS sequence"/>
</dbReference>